<comment type="caution">
    <text evidence="3">The sequence shown here is derived from an EMBL/GenBank/DDBJ whole genome shotgun (WGS) entry which is preliminary data.</text>
</comment>
<dbReference type="Proteomes" id="UP000285883">
    <property type="component" value="Unassembled WGS sequence"/>
</dbReference>
<sequence length="364" mass="41114">MQHAWGRVLVRGAASAARRSAHSTRTALSRASVASVRRNAASNASVARCTGTIRFESTTSRFLDLADDEKKNKEAEEGEEGAGEGVEAGEGEEVDGEGEDGSIEVEEVIDINSGGVEENEELEDFIMELFLENPLVWTSKTIARKFHLSKARVEAIIWLKRMEMELTPEEFRAKVEEAKEKAQKQMEEQEKNLKKAEDSGNAKEVARLKKRARQEQEATQPDEELDAREEAILMGHDDDAFRNPDFFFLSDEFEGFPPLVRRMGKHGHTDQVYPEEALELQRLAGNNKIQLQKSFANPKNSEPKSRFRLAVKDTTTKKKHLLVRDEGRTLRLATNEEVLPRTWVRRSAHFRGLDKELADPALDA</sequence>
<name>A0A3R7KHL7_9STRA</name>
<dbReference type="EMBL" id="MAYM02001761">
    <property type="protein sequence ID" value="RLN10991.1"/>
    <property type="molecule type" value="Genomic_DNA"/>
</dbReference>
<protein>
    <submittedName>
        <fullName evidence="3">Uncharacterized protein</fullName>
    </submittedName>
</protein>
<gene>
    <name evidence="2" type="ORF">BBI17_000746</name>
    <name evidence="3" type="ORF">BBO99_00006702</name>
</gene>
<evidence type="ECO:0000313" key="4">
    <source>
        <dbReference type="Proteomes" id="UP000285624"/>
    </source>
</evidence>
<dbReference type="EMBL" id="MBDN02000244">
    <property type="protein sequence ID" value="RLN77485.1"/>
    <property type="molecule type" value="Genomic_DNA"/>
</dbReference>
<dbReference type="Proteomes" id="UP000285624">
    <property type="component" value="Unassembled WGS sequence"/>
</dbReference>
<organism evidence="3 4">
    <name type="scientific">Phytophthora kernoviae</name>
    <dbReference type="NCBI Taxonomy" id="325452"/>
    <lineage>
        <taxon>Eukaryota</taxon>
        <taxon>Sar</taxon>
        <taxon>Stramenopiles</taxon>
        <taxon>Oomycota</taxon>
        <taxon>Peronosporomycetes</taxon>
        <taxon>Peronosporales</taxon>
        <taxon>Peronosporaceae</taxon>
        <taxon>Phytophthora</taxon>
    </lineage>
</organism>
<evidence type="ECO:0000313" key="2">
    <source>
        <dbReference type="EMBL" id="RLN10991.1"/>
    </source>
</evidence>
<evidence type="ECO:0000313" key="3">
    <source>
        <dbReference type="EMBL" id="RLN77485.1"/>
    </source>
</evidence>
<feature type="compositionally biased region" description="Acidic residues" evidence="1">
    <location>
        <begin position="76"/>
        <end position="99"/>
    </location>
</feature>
<feature type="region of interest" description="Disordered" evidence="1">
    <location>
        <begin position="180"/>
        <end position="226"/>
    </location>
</feature>
<evidence type="ECO:0000313" key="5">
    <source>
        <dbReference type="Proteomes" id="UP000285883"/>
    </source>
</evidence>
<accession>A0A3R7KHL7</accession>
<keyword evidence="4" id="KW-1185">Reference proteome</keyword>
<feature type="region of interest" description="Disordered" evidence="1">
    <location>
        <begin position="66"/>
        <end position="99"/>
    </location>
</feature>
<evidence type="ECO:0000256" key="1">
    <source>
        <dbReference type="SAM" id="MobiDB-lite"/>
    </source>
</evidence>
<reference evidence="4 5" key="1">
    <citation type="submission" date="2018-07" db="EMBL/GenBank/DDBJ databases">
        <title>Genome sequencing of oomycete isolates from Chile give support for New Zealand origin for Phytophthora kernoviae and make available the first Nothophytophthora sp. genome.</title>
        <authorList>
            <person name="Studholme D.J."/>
            <person name="Sanfuentes E."/>
            <person name="Panda P."/>
            <person name="Hill R."/>
            <person name="Sambles C."/>
            <person name="Grant M."/>
            <person name="Williams N.M."/>
            <person name="Mcdougal R.L."/>
        </authorList>
    </citation>
    <scope>NUCLEOTIDE SEQUENCE [LARGE SCALE GENOMIC DNA]</scope>
    <source>
        <strain evidence="2">Chile2</strain>
        <strain evidence="3">Chile4</strain>
    </source>
</reference>
<dbReference type="AlphaFoldDB" id="A0A3R7KHL7"/>
<proteinExistence type="predicted"/>
<feature type="compositionally biased region" description="Basic and acidic residues" evidence="1">
    <location>
        <begin position="180"/>
        <end position="207"/>
    </location>
</feature>